<evidence type="ECO:0000313" key="3">
    <source>
        <dbReference type="Proteomes" id="UP000092462"/>
    </source>
</evidence>
<dbReference type="VEuPathDB" id="VectorBase:PPAI011059"/>
<proteinExistence type="predicted"/>
<protein>
    <submittedName>
        <fullName evidence="2">Uncharacterized protein</fullName>
    </submittedName>
</protein>
<accession>A0A1B0DR76</accession>
<keyword evidence="3" id="KW-1185">Reference proteome</keyword>
<dbReference type="VEuPathDB" id="VectorBase:PPAPM1_008491"/>
<feature type="compositionally biased region" description="Acidic residues" evidence="1">
    <location>
        <begin position="79"/>
        <end position="89"/>
    </location>
</feature>
<sequence length="89" mass="9885">MEIVLEIGEFLGFVEGLTSEEALEDMSHWPAVKRLAHTVAFSAVQALSSERDESDTVTAMAGLSMQSLHRSSRDLSREDSEEPMDQDDK</sequence>
<name>A0A1B0DR76_PHLPP</name>
<dbReference type="Proteomes" id="UP000092462">
    <property type="component" value="Unassembled WGS sequence"/>
</dbReference>
<dbReference type="AlphaFoldDB" id="A0A1B0DR76"/>
<dbReference type="EMBL" id="AJVK01008945">
    <property type="status" value="NOT_ANNOTATED_CDS"/>
    <property type="molecule type" value="Genomic_DNA"/>
</dbReference>
<dbReference type="EnsemblMetazoa" id="PPAI011059-RA">
    <property type="protein sequence ID" value="PPAI011059-PA"/>
    <property type="gene ID" value="PPAI011059"/>
</dbReference>
<evidence type="ECO:0000313" key="2">
    <source>
        <dbReference type="EnsemblMetazoa" id="PPAI011059-PA"/>
    </source>
</evidence>
<organism evidence="2 3">
    <name type="scientific">Phlebotomus papatasi</name>
    <name type="common">Sandfly</name>
    <dbReference type="NCBI Taxonomy" id="29031"/>
    <lineage>
        <taxon>Eukaryota</taxon>
        <taxon>Metazoa</taxon>
        <taxon>Ecdysozoa</taxon>
        <taxon>Arthropoda</taxon>
        <taxon>Hexapoda</taxon>
        <taxon>Insecta</taxon>
        <taxon>Pterygota</taxon>
        <taxon>Neoptera</taxon>
        <taxon>Endopterygota</taxon>
        <taxon>Diptera</taxon>
        <taxon>Nematocera</taxon>
        <taxon>Psychodoidea</taxon>
        <taxon>Psychodidae</taxon>
        <taxon>Phlebotomus</taxon>
        <taxon>Phlebotomus</taxon>
    </lineage>
</organism>
<feature type="region of interest" description="Disordered" evidence="1">
    <location>
        <begin position="63"/>
        <end position="89"/>
    </location>
</feature>
<reference evidence="2" key="1">
    <citation type="submission" date="2022-08" db="UniProtKB">
        <authorList>
            <consortium name="EnsemblMetazoa"/>
        </authorList>
    </citation>
    <scope>IDENTIFICATION</scope>
    <source>
        <strain evidence="2">Israel</strain>
    </source>
</reference>
<dbReference type="EMBL" id="AJVK01008946">
    <property type="status" value="NOT_ANNOTATED_CDS"/>
    <property type="molecule type" value="Genomic_DNA"/>
</dbReference>
<evidence type="ECO:0000256" key="1">
    <source>
        <dbReference type="SAM" id="MobiDB-lite"/>
    </source>
</evidence>